<name>A0A5J4RGW9_9ZZZZ</name>
<dbReference type="GO" id="GO:0009307">
    <property type="term" value="P:DNA restriction-modification system"/>
    <property type="evidence" value="ECO:0007669"/>
    <property type="project" value="InterPro"/>
</dbReference>
<dbReference type="SUPFAM" id="SSF53335">
    <property type="entry name" value="S-adenosyl-L-methionine-dependent methyltransferases"/>
    <property type="match status" value="1"/>
</dbReference>
<sequence length="327" mass="37809">MTNSIDYILIFRNFALTDIRKIEMKVAVKQVRKIAPPIQHMNRPKKLIAFGWYGGKFSHLDWLLPQLPDCVHYCEPFAGSGAVLLNKEPSPVETYNDIDGEVVNFFKILREEKNTLIEQIALTPFSREEFGIACELNPNLTNLERARRFYIRARQVRTGLAQTASIGRWANCKNTSRAGMSGVVSRWLGGVEQLEYIAERLLRVQIENRPAIDVIKLYDNKDTLFYCDPPYIHETRGDTKSYSYEMDNVAHRELAQTLNDVDGLVAISNYECELMDKLYPSDKWKKIYSPAKTIHSTKDVRQEVLWINYDIQAFKSKNIISLFTNEQ</sequence>
<comment type="caution">
    <text evidence="4">The sequence shown here is derived from an EMBL/GenBank/DDBJ whole genome shotgun (WGS) entry which is preliminary data.</text>
</comment>
<evidence type="ECO:0000256" key="3">
    <source>
        <dbReference type="ARBA" id="ARBA00022691"/>
    </source>
</evidence>
<keyword evidence="1 4" id="KW-0489">Methyltransferase</keyword>
<dbReference type="EMBL" id="SNRY01001192">
    <property type="protein sequence ID" value="KAA6332808.1"/>
    <property type="molecule type" value="Genomic_DNA"/>
</dbReference>
<organism evidence="4">
    <name type="scientific">termite gut metagenome</name>
    <dbReference type="NCBI Taxonomy" id="433724"/>
    <lineage>
        <taxon>unclassified sequences</taxon>
        <taxon>metagenomes</taxon>
        <taxon>organismal metagenomes</taxon>
    </lineage>
</organism>
<dbReference type="InterPro" id="IPR012263">
    <property type="entry name" value="M_m6A_EcoRV"/>
</dbReference>
<dbReference type="PANTHER" id="PTHR30481:SF4">
    <property type="entry name" value="SITE-SPECIFIC DNA-METHYLTRANSFERASE (ADENINE-SPECIFIC)"/>
    <property type="match status" value="1"/>
</dbReference>
<dbReference type="Pfam" id="PF02086">
    <property type="entry name" value="MethyltransfD12"/>
    <property type="match status" value="1"/>
</dbReference>
<dbReference type="Gene3D" id="3.40.50.150">
    <property type="entry name" value="Vaccinia Virus protein VP39"/>
    <property type="match status" value="2"/>
</dbReference>
<accession>A0A5J4RGW9</accession>
<dbReference type="PIRSF" id="PIRSF000398">
    <property type="entry name" value="M_m6A_EcoRV"/>
    <property type="match status" value="1"/>
</dbReference>
<dbReference type="GO" id="GO:0006298">
    <property type="term" value="P:mismatch repair"/>
    <property type="evidence" value="ECO:0007669"/>
    <property type="project" value="TreeGrafter"/>
</dbReference>
<dbReference type="GO" id="GO:0043565">
    <property type="term" value="F:sequence-specific DNA binding"/>
    <property type="evidence" value="ECO:0007669"/>
    <property type="project" value="TreeGrafter"/>
</dbReference>
<dbReference type="GO" id="GO:1904047">
    <property type="term" value="F:S-adenosyl-L-methionine binding"/>
    <property type="evidence" value="ECO:0007669"/>
    <property type="project" value="TreeGrafter"/>
</dbReference>
<protein>
    <submittedName>
        <fullName evidence="4">Modification methylase DpnIIA</fullName>
        <ecNumber evidence="4">2.1.1.72</ecNumber>
    </submittedName>
</protein>
<dbReference type="InterPro" id="IPR029063">
    <property type="entry name" value="SAM-dependent_MTases_sf"/>
</dbReference>
<dbReference type="PANTHER" id="PTHR30481">
    <property type="entry name" value="DNA ADENINE METHYLASE"/>
    <property type="match status" value="1"/>
</dbReference>
<dbReference type="AlphaFoldDB" id="A0A5J4RGW9"/>
<evidence type="ECO:0000313" key="4">
    <source>
        <dbReference type="EMBL" id="KAA6332808.1"/>
    </source>
</evidence>
<dbReference type="EC" id="2.1.1.72" evidence="4"/>
<keyword evidence="3" id="KW-0949">S-adenosyl-L-methionine</keyword>
<keyword evidence="2 4" id="KW-0808">Transferase</keyword>
<evidence type="ECO:0000256" key="2">
    <source>
        <dbReference type="ARBA" id="ARBA00022679"/>
    </source>
</evidence>
<dbReference type="InterPro" id="IPR012327">
    <property type="entry name" value="MeTrfase_D12"/>
</dbReference>
<dbReference type="PRINTS" id="PR00505">
    <property type="entry name" value="D12N6MTFRASE"/>
</dbReference>
<proteinExistence type="predicted"/>
<dbReference type="GO" id="GO:0032259">
    <property type="term" value="P:methylation"/>
    <property type="evidence" value="ECO:0007669"/>
    <property type="project" value="UniProtKB-KW"/>
</dbReference>
<dbReference type="GO" id="GO:0009007">
    <property type="term" value="F:site-specific DNA-methyltransferase (adenine-specific) activity"/>
    <property type="evidence" value="ECO:0007669"/>
    <property type="project" value="UniProtKB-EC"/>
</dbReference>
<evidence type="ECO:0000256" key="1">
    <source>
        <dbReference type="ARBA" id="ARBA00022603"/>
    </source>
</evidence>
<gene>
    <name evidence="4" type="ORF">EZS27_018718</name>
</gene>
<reference evidence="4" key="1">
    <citation type="submission" date="2019-03" db="EMBL/GenBank/DDBJ databases">
        <title>Single cell metagenomics reveals metabolic interactions within the superorganism composed of flagellate Streblomastix strix and complex community of Bacteroidetes bacteria on its surface.</title>
        <authorList>
            <person name="Treitli S.C."/>
            <person name="Kolisko M."/>
            <person name="Husnik F."/>
            <person name="Keeling P."/>
            <person name="Hampl V."/>
        </authorList>
    </citation>
    <scope>NUCLEOTIDE SEQUENCE</scope>
    <source>
        <strain evidence="4">STM</strain>
    </source>
</reference>